<dbReference type="Gene3D" id="1.20.1440.120">
    <property type="entry name" value="Recombination protein O, C-terminal domain"/>
    <property type="match status" value="1"/>
</dbReference>
<evidence type="ECO:0000256" key="2">
    <source>
        <dbReference type="ARBA" id="ARBA00021310"/>
    </source>
</evidence>
<evidence type="ECO:0000313" key="9">
    <source>
        <dbReference type="EMBL" id="MBB4264923.1"/>
    </source>
</evidence>
<dbReference type="InterPro" id="IPR003717">
    <property type="entry name" value="RecO"/>
</dbReference>
<dbReference type="HAMAP" id="MF_00201">
    <property type="entry name" value="RecO"/>
    <property type="match status" value="1"/>
</dbReference>
<dbReference type="PANTHER" id="PTHR33991:SF1">
    <property type="entry name" value="DNA REPAIR PROTEIN RECO"/>
    <property type="match status" value="1"/>
</dbReference>
<comment type="function">
    <text evidence="7">Involved in DNA repair and RecF pathway recombination.</text>
</comment>
<evidence type="ECO:0000259" key="8">
    <source>
        <dbReference type="Pfam" id="PF11967"/>
    </source>
</evidence>
<dbReference type="Pfam" id="PF02565">
    <property type="entry name" value="RecO_C"/>
    <property type="match status" value="1"/>
</dbReference>
<dbReference type="GO" id="GO:0006310">
    <property type="term" value="P:DNA recombination"/>
    <property type="evidence" value="ECO:0007669"/>
    <property type="project" value="UniProtKB-UniRule"/>
</dbReference>
<organism evidence="9 10">
    <name type="scientific">Roseospira visakhapatnamensis</name>
    <dbReference type="NCBI Taxonomy" id="390880"/>
    <lineage>
        <taxon>Bacteria</taxon>
        <taxon>Pseudomonadati</taxon>
        <taxon>Pseudomonadota</taxon>
        <taxon>Alphaproteobacteria</taxon>
        <taxon>Rhodospirillales</taxon>
        <taxon>Rhodospirillaceae</taxon>
        <taxon>Roseospira</taxon>
    </lineage>
</organism>
<dbReference type="InterPro" id="IPR022572">
    <property type="entry name" value="DNA_rep/recomb_RecO_N"/>
</dbReference>
<evidence type="ECO:0000256" key="7">
    <source>
        <dbReference type="HAMAP-Rule" id="MF_00201"/>
    </source>
</evidence>
<dbReference type="AlphaFoldDB" id="A0A7W6RAH1"/>
<evidence type="ECO:0000256" key="1">
    <source>
        <dbReference type="ARBA" id="ARBA00007452"/>
    </source>
</evidence>
<evidence type="ECO:0000256" key="6">
    <source>
        <dbReference type="ARBA" id="ARBA00033409"/>
    </source>
</evidence>
<gene>
    <name evidence="7" type="primary">recO</name>
    <name evidence="9" type="ORF">GGD89_000534</name>
</gene>
<proteinExistence type="inferred from homology"/>
<keyword evidence="4 7" id="KW-0233">DNA recombination</keyword>
<dbReference type="RefSeq" id="WP_184042559.1">
    <property type="nucleotide sequence ID" value="NZ_JACIGK010000003.1"/>
</dbReference>
<dbReference type="Gene3D" id="2.40.50.140">
    <property type="entry name" value="Nucleic acid-binding proteins"/>
    <property type="match status" value="1"/>
</dbReference>
<reference evidence="9 10" key="1">
    <citation type="submission" date="2020-08" db="EMBL/GenBank/DDBJ databases">
        <title>Genome sequencing of Purple Non-Sulfur Bacteria from various extreme environments.</title>
        <authorList>
            <person name="Mayer M."/>
        </authorList>
    </citation>
    <scope>NUCLEOTIDE SEQUENCE [LARGE SCALE GENOMIC DNA]</scope>
    <source>
        <strain evidence="9 10">JA131</strain>
    </source>
</reference>
<evidence type="ECO:0000256" key="4">
    <source>
        <dbReference type="ARBA" id="ARBA00023172"/>
    </source>
</evidence>
<dbReference type="PANTHER" id="PTHR33991">
    <property type="entry name" value="DNA REPAIR PROTEIN RECO"/>
    <property type="match status" value="1"/>
</dbReference>
<protein>
    <recommendedName>
        <fullName evidence="2 7">DNA repair protein RecO</fullName>
    </recommendedName>
    <alternativeName>
        <fullName evidence="6 7">Recombination protein O</fullName>
    </alternativeName>
</protein>
<dbReference type="NCBIfam" id="TIGR00613">
    <property type="entry name" value="reco"/>
    <property type="match status" value="1"/>
</dbReference>
<dbReference type="InterPro" id="IPR012340">
    <property type="entry name" value="NA-bd_OB-fold"/>
</dbReference>
<feature type="domain" description="DNA replication/recombination mediator RecO N-terminal" evidence="8">
    <location>
        <begin position="1"/>
        <end position="75"/>
    </location>
</feature>
<comment type="caution">
    <text evidence="9">The sequence shown here is derived from an EMBL/GenBank/DDBJ whole genome shotgun (WGS) entry which is preliminary data.</text>
</comment>
<dbReference type="GO" id="GO:0006302">
    <property type="term" value="P:double-strand break repair"/>
    <property type="evidence" value="ECO:0007669"/>
    <property type="project" value="TreeGrafter"/>
</dbReference>
<keyword evidence="3 7" id="KW-0227">DNA damage</keyword>
<dbReference type="GO" id="GO:0043590">
    <property type="term" value="C:bacterial nucleoid"/>
    <property type="evidence" value="ECO:0007669"/>
    <property type="project" value="TreeGrafter"/>
</dbReference>
<evidence type="ECO:0000256" key="3">
    <source>
        <dbReference type="ARBA" id="ARBA00022763"/>
    </source>
</evidence>
<sequence length="252" mass="26576">MAIDWRDEGVVLSARPHGESSLLVSVLTREHGRHMGLVRGGAGKAARGLYQPGNRLSVTWKARLAEHLGNLTAEMADAVAARLLAAPERLSVLAAACAVADGALPEREPMAAVFDDVLALLALLMDDARAAEAGAALVVWERALLADLGFGLDLSRCAATGRHDTLIYVSPKSGRAVSASAGEPYGDRLLPLPPFLLGEHVDLAAVPPAQVADGLRLTGFFLDRHVFAPRNLGLPAARVRLARRVARGRVSA</sequence>
<keyword evidence="10" id="KW-1185">Reference proteome</keyword>
<dbReference type="SUPFAM" id="SSF57863">
    <property type="entry name" value="ArfGap/RecO-like zinc finger"/>
    <property type="match status" value="1"/>
</dbReference>
<accession>A0A7W6RAH1</accession>
<dbReference type="SUPFAM" id="SSF50249">
    <property type="entry name" value="Nucleic acid-binding proteins"/>
    <property type="match status" value="1"/>
</dbReference>
<name>A0A7W6RAH1_9PROT</name>
<keyword evidence="5 7" id="KW-0234">DNA repair</keyword>
<dbReference type="InterPro" id="IPR042242">
    <property type="entry name" value="RecO_C"/>
</dbReference>
<dbReference type="Proteomes" id="UP000554286">
    <property type="component" value="Unassembled WGS sequence"/>
</dbReference>
<comment type="similarity">
    <text evidence="1 7">Belongs to the RecO family.</text>
</comment>
<dbReference type="EMBL" id="JACIGK010000003">
    <property type="protein sequence ID" value="MBB4264923.1"/>
    <property type="molecule type" value="Genomic_DNA"/>
</dbReference>
<dbReference type="InterPro" id="IPR037278">
    <property type="entry name" value="ARFGAP/RecO"/>
</dbReference>
<evidence type="ECO:0000256" key="5">
    <source>
        <dbReference type="ARBA" id="ARBA00023204"/>
    </source>
</evidence>
<dbReference type="Pfam" id="PF11967">
    <property type="entry name" value="RecO_N"/>
    <property type="match status" value="1"/>
</dbReference>
<evidence type="ECO:0000313" key="10">
    <source>
        <dbReference type="Proteomes" id="UP000554286"/>
    </source>
</evidence>